<organism evidence="1 2">
    <name type="scientific">Flavobacterium franklandianum</name>
    <dbReference type="NCBI Taxonomy" id="2594430"/>
    <lineage>
        <taxon>Bacteria</taxon>
        <taxon>Pseudomonadati</taxon>
        <taxon>Bacteroidota</taxon>
        <taxon>Flavobacteriia</taxon>
        <taxon>Flavobacteriales</taxon>
        <taxon>Flavobacteriaceae</taxon>
        <taxon>Flavobacterium</taxon>
    </lineage>
</organism>
<evidence type="ECO:0000313" key="1">
    <source>
        <dbReference type="EMBL" id="TRX16066.1"/>
    </source>
</evidence>
<dbReference type="EMBL" id="VJZR01000020">
    <property type="protein sequence ID" value="TRX16066.1"/>
    <property type="molecule type" value="Genomic_DNA"/>
</dbReference>
<keyword evidence="2" id="KW-1185">Reference proteome</keyword>
<dbReference type="Gene3D" id="2.60.40.1120">
    <property type="entry name" value="Carboxypeptidase-like, regulatory domain"/>
    <property type="match status" value="1"/>
</dbReference>
<gene>
    <name evidence="1" type="ORF">FNW17_15155</name>
</gene>
<name>A0A553C6I0_9FLAO</name>
<comment type="caution">
    <text evidence="1">The sequence shown here is derived from an EMBL/GenBank/DDBJ whole genome shotgun (WGS) entry which is preliminary data.</text>
</comment>
<dbReference type="Proteomes" id="UP000318585">
    <property type="component" value="Unassembled WGS sequence"/>
</dbReference>
<dbReference type="InterPro" id="IPR008969">
    <property type="entry name" value="CarboxyPept-like_regulatory"/>
</dbReference>
<accession>A0A553C6I0</accession>
<proteinExistence type="predicted"/>
<dbReference type="AlphaFoldDB" id="A0A553C6I0"/>
<evidence type="ECO:0000313" key="2">
    <source>
        <dbReference type="Proteomes" id="UP000318585"/>
    </source>
</evidence>
<dbReference type="Pfam" id="PF13715">
    <property type="entry name" value="CarbopepD_reg_2"/>
    <property type="match status" value="1"/>
</dbReference>
<protein>
    <recommendedName>
        <fullName evidence="3">CarboxypepD_reg-like domain-containing protein</fullName>
    </recommendedName>
</protein>
<sequence>MTNKIQISILKPCGENWETMTLAEKGKFCASCQKKVIDFTSFSDREIVKYYNQNSKVCGRFNTEQLNRNLVLPKEKGSIWMIAATSIIAFLGLGNQTAKAQEVVKMEQLDEKNQEKKIQETKKYTTKKNKTAIISGIVSDGKIPIPGVYVSVKNSKRQTATDLNGNYTIEAKKGAVLVFSFIGFKSVEKKVSTNSKVNIAMKEEVMILGEVIIIKNSNED</sequence>
<evidence type="ECO:0008006" key="3">
    <source>
        <dbReference type="Google" id="ProtNLM"/>
    </source>
</evidence>
<dbReference type="RefSeq" id="WP_143391513.1">
    <property type="nucleotide sequence ID" value="NZ_VJZQ01000025.1"/>
</dbReference>
<reference evidence="1 2" key="1">
    <citation type="submission" date="2019-07" db="EMBL/GenBank/DDBJ databases">
        <title>Novel species of Flavobacterium.</title>
        <authorList>
            <person name="Liu Q."/>
            <person name="Xin Y.-H."/>
        </authorList>
    </citation>
    <scope>NUCLEOTIDE SEQUENCE [LARGE SCALE GENOMIC DNA]</scope>
    <source>
        <strain evidence="1 2">LB3P56</strain>
    </source>
</reference>
<dbReference type="SUPFAM" id="SSF49464">
    <property type="entry name" value="Carboxypeptidase regulatory domain-like"/>
    <property type="match status" value="1"/>
</dbReference>
<dbReference type="OrthoDB" id="7432683at2"/>